<accession>Q7UYV2</accession>
<evidence type="ECO:0000313" key="1">
    <source>
        <dbReference type="EMBL" id="CAD71539.1"/>
    </source>
</evidence>
<keyword evidence="2" id="KW-1185">Reference proteome</keyword>
<sequence>MPDAGARCALLVLVVRERTLGGVRERKVRQGGSAVDWEIVGRVGSA</sequence>
<dbReference type="STRING" id="243090.RB369"/>
<dbReference type="EMBL" id="BX294133">
    <property type="protein sequence ID" value="CAD71539.1"/>
    <property type="molecule type" value="Genomic_DNA"/>
</dbReference>
<dbReference type="HOGENOM" id="CLU_3188267_0_0_0"/>
<evidence type="ECO:0000313" key="2">
    <source>
        <dbReference type="Proteomes" id="UP000001025"/>
    </source>
</evidence>
<gene>
    <name evidence="1" type="ordered locus">RB369</name>
</gene>
<dbReference type="InParanoid" id="Q7UYV2"/>
<dbReference type="EnsemblBacteria" id="CAD71539">
    <property type="protein sequence ID" value="CAD71539"/>
    <property type="gene ID" value="RB369"/>
</dbReference>
<dbReference type="Proteomes" id="UP000001025">
    <property type="component" value="Chromosome"/>
</dbReference>
<protein>
    <submittedName>
        <fullName evidence="1">Uncharacterized protein</fullName>
    </submittedName>
</protein>
<dbReference type="AlphaFoldDB" id="Q7UYV2"/>
<name>Q7UYV2_RHOBA</name>
<reference evidence="1 2" key="1">
    <citation type="journal article" date="2003" name="Proc. Natl. Acad. Sci. U.S.A.">
        <title>Complete genome sequence of the marine planctomycete Pirellula sp. strain 1.</title>
        <authorList>
            <person name="Gloeckner F.O."/>
            <person name="Kube M."/>
            <person name="Bauer M."/>
            <person name="Teeling H."/>
            <person name="Lombardot T."/>
            <person name="Ludwig W."/>
            <person name="Gade D."/>
            <person name="Beck A."/>
            <person name="Borzym K."/>
            <person name="Heitmann K."/>
            <person name="Rabus R."/>
            <person name="Schlesner H."/>
            <person name="Amann R."/>
            <person name="Reinhardt R."/>
        </authorList>
    </citation>
    <scope>NUCLEOTIDE SEQUENCE [LARGE SCALE GENOMIC DNA]</scope>
    <source>
        <strain evidence="2">DSM 10527 / NCIMB 13988 / SH1</strain>
    </source>
</reference>
<proteinExistence type="predicted"/>
<organism evidence="1 2">
    <name type="scientific">Rhodopirellula baltica (strain DSM 10527 / NCIMB 13988 / SH1)</name>
    <dbReference type="NCBI Taxonomy" id="243090"/>
    <lineage>
        <taxon>Bacteria</taxon>
        <taxon>Pseudomonadati</taxon>
        <taxon>Planctomycetota</taxon>
        <taxon>Planctomycetia</taxon>
        <taxon>Pirellulales</taxon>
        <taxon>Pirellulaceae</taxon>
        <taxon>Rhodopirellula</taxon>
    </lineage>
</organism>
<dbReference type="KEGG" id="rba:RB369"/>